<dbReference type="PANTHER" id="PTHR30349:SF41">
    <property type="entry name" value="INTEGRASE_RECOMBINASE PROTEIN MJ0367-RELATED"/>
    <property type="match status" value="1"/>
</dbReference>
<dbReference type="GO" id="GO:0003677">
    <property type="term" value="F:DNA binding"/>
    <property type="evidence" value="ECO:0007669"/>
    <property type="project" value="UniProtKB-KW"/>
</dbReference>
<proteinExistence type="inferred from homology"/>
<dbReference type="AlphaFoldDB" id="A0A1H1GUB2"/>
<feature type="domain" description="Tyr recombinase" evidence="5">
    <location>
        <begin position="180"/>
        <end position="357"/>
    </location>
</feature>
<dbReference type="Proteomes" id="UP000199365">
    <property type="component" value="Unassembled WGS sequence"/>
</dbReference>
<evidence type="ECO:0000256" key="4">
    <source>
        <dbReference type="ARBA" id="ARBA00023172"/>
    </source>
</evidence>
<comment type="similarity">
    <text evidence="1">Belongs to the 'phage' integrase family.</text>
</comment>
<accession>A0A1H1GUB2</accession>
<dbReference type="GO" id="GO:0015074">
    <property type="term" value="P:DNA integration"/>
    <property type="evidence" value="ECO:0007669"/>
    <property type="project" value="UniProtKB-KW"/>
</dbReference>
<evidence type="ECO:0000256" key="2">
    <source>
        <dbReference type="ARBA" id="ARBA00022908"/>
    </source>
</evidence>
<keyword evidence="3" id="KW-0238">DNA-binding</keyword>
<dbReference type="PROSITE" id="PS51898">
    <property type="entry name" value="TYR_RECOMBINASE"/>
    <property type="match status" value="1"/>
</dbReference>
<organism evidence="6 7">
    <name type="scientific">Paraburkholderia tuberum</name>
    <dbReference type="NCBI Taxonomy" id="157910"/>
    <lineage>
        <taxon>Bacteria</taxon>
        <taxon>Pseudomonadati</taxon>
        <taxon>Pseudomonadota</taxon>
        <taxon>Betaproteobacteria</taxon>
        <taxon>Burkholderiales</taxon>
        <taxon>Burkholderiaceae</taxon>
        <taxon>Paraburkholderia</taxon>
    </lineage>
</organism>
<evidence type="ECO:0000256" key="3">
    <source>
        <dbReference type="ARBA" id="ARBA00023125"/>
    </source>
</evidence>
<dbReference type="PANTHER" id="PTHR30349">
    <property type="entry name" value="PHAGE INTEGRASE-RELATED"/>
    <property type="match status" value="1"/>
</dbReference>
<dbReference type="GO" id="GO:0006310">
    <property type="term" value="P:DNA recombination"/>
    <property type="evidence" value="ECO:0007669"/>
    <property type="project" value="UniProtKB-KW"/>
</dbReference>
<dbReference type="InterPro" id="IPR011010">
    <property type="entry name" value="DNA_brk_join_enz"/>
</dbReference>
<gene>
    <name evidence="6" type="ORF">SAMN05445850_3089</name>
</gene>
<dbReference type="InterPro" id="IPR002104">
    <property type="entry name" value="Integrase_catalytic"/>
</dbReference>
<name>A0A1H1GUB2_9BURK</name>
<keyword evidence="4" id="KW-0233">DNA recombination</keyword>
<dbReference type="Gene3D" id="1.10.443.10">
    <property type="entry name" value="Intergrase catalytic core"/>
    <property type="match status" value="1"/>
</dbReference>
<dbReference type="STRING" id="157910.SAMN05445850_3089"/>
<evidence type="ECO:0000259" key="5">
    <source>
        <dbReference type="PROSITE" id="PS51898"/>
    </source>
</evidence>
<evidence type="ECO:0000256" key="1">
    <source>
        <dbReference type="ARBA" id="ARBA00008857"/>
    </source>
</evidence>
<sequence>MVCSTGETMGTISARERKDKSIGYTAQIRLKEGGKVVYTESKTFDRRQAAQSWLDKRERELAQPGALESAAKEDPTLADVIDRYIRESRRAIGRTKEQVLRAIQVAPIGGMTCSRVGSQAFVQFAQSLKVKPQTVENYMSHLAAVVHVARPAWGYPLDEKQLVDARTVLKKLGATGKSRQRDRRPTLDELDRIMTHFGEVRARRPASAPMQALTAFAIFSTRRLEEMLRIAHEDLDEAHSRVLVRDLKHPGQKIGNDVWCDLPPEAMRIIKAQPTKKGRIFPYTNDAVGAAFTRACQFLAIEDLHLHDMRHEGTSRLFEMGLTIPHVAAVTGHRSWSSLKRYTHLRHTGDRFSGWKWLGVVAPPQATPES</sequence>
<dbReference type="Pfam" id="PF00589">
    <property type="entry name" value="Phage_integrase"/>
    <property type="match status" value="1"/>
</dbReference>
<evidence type="ECO:0000313" key="7">
    <source>
        <dbReference type="Proteomes" id="UP000199365"/>
    </source>
</evidence>
<dbReference type="SUPFAM" id="SSF56349">
    <property type="entry name" value="DNA breaking-rejoining enzymes"/>
    <property type="match status" value="1"/>
</dbReference>
<protein>
    <submittedName>
        <fullName evidence="6">Phage integrase family protein</fullName>
    </submittedName>
</protein>
<reference evidence="7" key="1">
    <citation type="submission" date="2016-10" db="EMBL/GenBank/DDBJ databases">
        <authorList>
            <person name="Varghese N."/>
            <person name="Submissions S."/>
        </authorList>
    </citation>
    <scope>NUCLEOTIDE SEQUENCE [LARGE SCALE GENOMIC DNA]</scope>
    <source>
        <strain evidence="7">DUS833</strain>
    </source>
</reference>
<keyword evidence="2" id="KW-0229">DNA integration</keyword>
<dbReference type="InterPro" id="IPR050090">
    <property type="entry name" value="Tyrosine_recombinase_XerCD"/>
</dbReference>
<evidence type="ECO:0000313" key="6">
    <source>
        <dbReference type="EMBL" id="SDR16739.1"/>
    </source>
</evidence>
<dbReference type="EMBL" id="FNKX01000001">
    <property type="protein sequence ID" value="SDR16739.1"/>
    <property type="molecule type" value="Genomic_DNA"/>
</dbReference>
<keyword evidence="7" id="KW-1185">Reference proteome</keyword>
<dbReference type="InterPro" id="IPR013762">
    <property type="entry name" value="Integrase-like_cat_sf"/>
</dbReference>